<protein>
    <submittedName>
        <fullName evidence="3">Trichohyalin</fullName>
    </submittedName>
</protein>
<name>A0A9P1FVF4_9DINO</name>
<feature type="region of interest" description="Disordered" evidence="1">
    <location>
        <begin position="1"/>
        <end position="31"/>
    </location>
</feature>
<feature type="compositionally biased region" description="Basic and acidic residues" evidence="1">
    <location>
        <begin position="9"/>
        <end position="22"/>
    </location>
</feature>
<proteinExistence type="predicted"/>
<evidence type="ECO:0000313" key="3">
    <source>
        <dbReference type="EMBL" id="CAL4777270.1"/>
    </source>
</evidence>
<organism evidence="2">
    <name type="scientific">Cladocopium goreaui</name>
    <dbReference type="NCBI Taxonomy" id="2562237"/>
    <lineage>
        <taxon>Eukaryota</taxon>
        <taxon>Sar</taxon>
        <taxon>Alveolata</taxon>
        <taxon>Dinophyceae</taxon>
        <taxon>Suessiales</taxon>
        <taxon>Symbiodiniaceae</taxon>
        <taxon>Cladocopium</taxon>
    </lineage>
</organism>
<sequence length="401" mass="45783">MLEGLRPGHLTDRSYDRPRGEDVGGSASQRERLLRGESTYTTSSGMEHFIEDQPQLLQYGMTHLLPKASTTEERERLLRRLEMCAKAREESTKIMSIRFAQRDAVKHDMKQDRRVYLDRLLASQRERDERWARRLQKSPFAIDLVAEDQRISEENRVRQLVEQRRAKSTATRSREAHHRIFKRATAESDELDQLRREKRTCPSTKADPPSVMTLGDGGRPGTVSKAPLSDGQSLIEKLLGKALSDDALAKLRSLFTKETAEPVRGTALLPGSVCYCFQDVRKEKEVDQPQMQPVVLLPPESDHQGSHRFCLVGGLPPLPKKVYRVRWSSLCPIDECGAVRDVDAHFRHYRILWRRPGCDEDELVELLPPSDGMCQIAAVDGVHVVNPDEITWNRSMPKRCD</sequence>
<dbReference type="EMBL" id="CAMXCT010001424">
    <property type="protein sequence ID" value="CAI3989958.1"/>
    <property type="molecule type" value="Genomic_DNA"/>
</dbReference>
<reference evidence="2" key="1">
    <citation type="submission" date="2022-10" db="EMBL/GenBank/DDBJ databases">
        <authorList>
            <person name="Chen Y."/>
            <person name="Dougan E. K."/>
            <person name="Chan C."/>
            <person name="Rhodes N."/>
            <person name="Thang M."/>
        </authorList>
    </citation>
    <scope>NUCLEOTIDE SEQUENCE</scope>
</reference>
<comment type="caution">
    <text evidence="2">The sequence shown here is derived from an EMBL/GenBank/DDBJ whole genome shotgun (WGS) entry which is preliminary data.</text>
</comment>
<dbReference type="Proteomes" id="UP001152797">
    <property type="component" value="Unassembled WGS sequence"/>
</dbReference>
<dbReference type="AlphaFoldDB" id="A0A9P1FVF4"/>
<accession>A0A9P1FVF4</accession>
<reference evidence="3 4" key="2">
    <citation type="submission" date="2024-05" db="EMBL/GenBank/DDBJ databases">
        <authorList>
            <person name="Chen Y."/>
            <person name="Shah S."/>
            <person name="Dougan E. K."/>
            <person name="Thang M."/>
            <person name="Chan C."/>
        </authorList>
    </citation>
    <scope>NUCLEOTIDE SEQUENCE [LARGE SCALE GENOMIC DNA]</scope>
</reference>
<dbReference type="OrthoDB" id="77690at2759"/>
<feature type="region of interest" description="Disordered" evidence="1">
    <location>
        <begin position="185"/>
        <end position="228"/>
    </location>
</feature>
<dbReference type="EMBL" id="CAMXCT030001424">
    <property type="protein sequence ID" value="CAL4777270.1"/>
    <property type="molecule type" value="Genomic_DNA"/>
</dbReference>
<dbReference type="EMBL" id="CAMXCT020001424">
    <property type="protein sequence ID" value="CAL1143333.1"/>
    <property type="molecule type" value="Genomic_DNA"/>
</dbReference>
<evidence type="ECO:0000313" key="4">
    <source>
        <dbReference type="Proteomes" id="UP001152797"/>
    </source>
</evidence>
<gene>
    <name evidence="2" type="ORF">C1SCF055_LOCUS16983</name>
</gene>
<evidence type="ECO:0000256" key="1">
    <source>
        <dbReference type="SAM" id="MobiDB-lite"/>
    </source>
</evidence>
<keyword evidence="4" id="KW-1185">Reference proteome</keyword>
<evidence type="ECO:0000313" key="2">
    <source>
        <dbReference type="EMBL" id="CAI3989958.1"/>
    </source>
</evidence>